<evidence type="ECO:0000313" key="2">
    <source>
        <dbReference type="EMBL" id="TCD66585.1"/>
    </source>
</evidence>
<sequence length="308" mass="33647">MATPIDSSAHAHHAHFFASGGVPTSVGLNVAGSGYYPAFPSSYYPVGFRDMFPAMRSRFDSFGYSGFIPEGTFKVEEARLHALKEWSALNAKREAEHLTLESTLEKHILSRAASEVEFAKNSLSLLELQRQLFELQVAKAKDTTLDKLVVRKAQADAERAEAEKQITVTLLAKKAQAEAERAEAEVAWVKCQHKKTEKEKAKLDLEMHLVQAQVESFKAQTAKFQAEAAKANAEAQLAAAASTPAPSSGAAPAQQEVKQLLDKLEKMDPCSGGYAWVDRPDEGGFRCEGGSHFKSYAEARAFVAAKKK</sequence>
<dbReference type="AlphaFoldDB" id="A0A4R0RKW2"/>
<protein>
    <submittedName>
        <fullName evidence="2">Uncharacterized protein</fullName>
    </submittedName>
</protein>
<dbReference type="EMBL" id="RWJN01000129">
    <property type="protein sequence ID" value="TCD66585.1"/>
    <property type="molecule type" value="Genomic_DNA"/>
</dbReference>
<dbReference type="Proteomes" id="UP000292702">
    <property type="component" value="Unassembled WGS sequence"/>
</dbReference>
<organism evidence="2 3">
    <name type="scientific">Steccherinum ochraceum</name>
    <dbReference type="NCBI Taxonomy" id="92696"/>
    <lineage>
        <taxon>Eukaryota</taxon>
        <taxon>Fungi</taxon>
        <taxon>Dikarya</taxon>
        <taxon>Basidiomycota</taxon>
        <taxon>Agaricomycotina</taxon>
        <taxon>Agaricomycetes</taxon>
        <taxon>Polyporales</taxon>
        <taxon>Steccherinaceae</taxon>
        <taxon>Steccherinum</taxon>
    </lineage>
</organism>
<proteinExistence type="predicted"/>
<comment type="caution">
    <text evidence="2">The sequence shown here is derived from an EMBL/GenBank/DDBJ whole genome shotgun (WGS) entry which is preliminary data.</text>
</comment>
<feature type="coiled-coil region" evidence="1">
    <location>
        <begin position="109"/>
        <end position="234"/>
    </location>
</feature>
<evidence type="ECO:0000256" key="1">
    <source>
        <dbReference type="SAM" id="Coils"/>
    </source>
</evidence>
<gene>
    <name evidence="2" type="ORF">EIP91_001142</name>
</gene>
<dbReference type="OrthoDB" id="2423195at2759"/>
<keyword evidence="1" id="KW-0175">Coiled coil</keyword>
<keyword evidence="3" id="KW-1185">Reference proteome</keyword>
<name>A0A4R0RKW2_9APHY</name>
<accession>A0A4R0RKW2</accession>
<reference evidence="2 3" key="1">
    <citation type="submission" date="2018-11" db="EMBL/GenBank/DDBJ databases">
        <title>Genome assembly of Steccherinum ochraceum LE-BIN_3174, the white-rot fungus of the Steccherinaceae family (The Residual Polyporoid clade, Polyporales, Basidiomycota).</title>
        <authorList>
            <person name="Fedorova T.V."/>
            <person name="Glazunova O.A."/>
            <person name="Landesman E.O."/>
            <person name="Moiseenko K.V."/>
            <person name="Psurtseva N.V."/>
            <person name="Savinova O.S."/>
            <person name="Shakhova N.V."/>
            <person name="Tyazhelova T.V."/>
            <person name="Vasina D.V."/>
        </authorList>
    </citation>
    <scope>NUCLEOTIDE SEQUENCE [LARGE SCALE GENOMIC DNA]</scope>
    <source>
        <strain evidence="2 3">LE-BIN_3174</strain>
    </source>
</reference>
<evidence type="ECO:0000313" key="3">
    <source>
        <dbReference type="Proteomes" id="UP000292702"/>
    </source>
</evidence>